<evidence type="ECO:0000313" key="6">
    <source>
        <dbReference type="EMBL" id="KAF7363814.1"/>
    </source>
</evidence>
<gene>
    <name evidence="6" type="ORF">MSAN_01039300</name>
</gene>
<feature type="compositionally biased region" description="Low complexity" evidence="4">
    <location>
        <begin position="367"/>
        <end position="388"/>
    </location>
</feature>
<feature type="domain" description="SKI-interacting protein SKIP SNW" evidence="5">
    <location>
        <begin position="202"/>
        <end position="358"/>
    </location>
</feature>
<reference evidence="6" key="1">
    <citation type="submission" date="2020-05" db="EMBL/GenBank/DDBJ databases">
        <title>Mycena genomes resolve the evolution of fungal bioluminescence.</title>
        <authorList>
            <person name="Tsai I.J."/>
        </authorList>
    </citation>
    <scope>NUCLEOTIDE SEQUENCE</scope>
    <source>
        <strain evidence="6">160909Yilan</strain>
    </source>
</reference>
<dbReference type="PANTHER" id="PTHR12096">
    <property type="entry name" value="NUCLEAR PROTEIN SKIP-RELATED"/>
    <property type="match status" value="1"/>
</dbReference>
<organism evidence="6 7">
    <name type="scientific">Mycena sanguinolenta</name>
    <dbReference type="NCBI Taxonomy" id="230812"/>
    <lineage>
        <taxon>Eukaryota</taxon>
        <taxon>Fungi</taxon>
        <taxon>Dikarya</taxon>
        <taxon>Basidiomycota</taxon>
        <taxon>Agaricomycotina</taxon>
        <taxon>Agaricomycetes</taxon>
        <taxon>Agaricomycetidae</taxon>
        <taxon>Agaricales</taxon>
        <taxon>Marasmiineae</taxon>
        <taxon>Mycenaceae</taxon>
        <taxon>Mycena</taxon>
    </lineage>
</organism>
<dbReference type="InterPro" id="IPR004015">
    <property type="entry name" value="SKI-int_prot_SKIP_SNW-dom"/>
</dbReference>
<keyword evidence="7" id="KW-1185">Reference proteome</keyword>
<dbReference type="OrthoDB" id="666364at2759"/>
<feature type="region of interest" description="Disordered" evidence="4">
    <location>
        <begin position="351"/>
        <end position="436"/>
    </location>
</feature>
<evidence type="ECO:0000256" key="2">
    <source>
        <dbReference type="ARBA" id="ARBA00022160"/>
    </source>
</evidence>
<comment type="similarity">
    <text evidence="1 3">Belongs to the SNW family.</text>
</comment>
<feature type="compositionally biased region" description="Basic and acidic residues" evidence="4">
    <location>
        <begin position="398"/>
        <end position="419"/>
    </location>
</feature>
<feature type="compositionally biased region" description="Basic and acidic residues" evidence="4">
    <location>
        <begin position="588"/>
        <end position="597"/>
    </location>
</feature>
<comment type="caution">
    <text evidence="6">The sequence shown here is derived from an EMBL/GenBank/DDBJ whole genome shotgun (WGS) entry which is preliminary data.</text>
</comment>
<keyword evidence="3" id="KW-0508">mRNA splicing</keyword>
<dbReference type="InterPro" id="IPR017862">
    <property type="entry name" value="SKI-int_prot_SKIP"/>
</dbReference>
<comment type="function">
    <text evidence="3">Involved in pre-mRNA splicing.</text>
</comment>
<protein>
    <recommendedName>
        <fullName evidence="2 3">Pre-mRNA-processing protein 45</fullName>
    </recommendedName>
</protein>
<name>A0A8H6YSK4_9AGAR</name>
<feature type="region of interest" description="Disordered" evidence="4">
    <location>
        <begin position="227"/>
        <end position="264"/>
    </location>
</feature>
<evidence type="ECO:0000256" key="3">
    <source>
        <dbReference type="RuleBase" id="RU367140"/>
    </source>
</evidence>
<dbReference type="Proteomes" id="UP000623467">
    <property type="component" value="Unassembled WGS sequence"/>
</dbReference>
<dbReference type="GO" id="GO:0005681">
    <property type="term" value="C:spliceosomal complex"/>
    <property type="evidence" value="ECO:0007669"/>
    <property type="project" value="UniProtKB-UniRule"/>
</dbReference>
<dbReference type="GO" id="GO:0000398">
    <property type="term" value="P:mRNA splicing, via spliceosome"/>
    <property type="evidence" value="ECO:0007669"/>
    <property type="project" value="InterPro"/>
</dbReference>
<dbReference type="Pfam" id="PF02731">
    <property type="entry name" value="SKIP_SNW"/>
    <property type="match status" value="1"/>
</dbReference>
<proteinExistence type="inferred from homology"/>
<evidence type="ECO:0000256" key="1">
    <source>
        <dbReference type="ARBA" id="ARBA00010197"/>
    </source>
</evidence>
<dbReference type="AlphaFoldDB" id="A0A8H6YSK4"/>
<evidence type="ECO:0000259" key="5">
    <source>
        <dbReference type="Pfam" id="PF02731"/>
    </source>
</evidence>
<comment type="subunit">
    <text evidence="3">Associated with the spliceosome.</text>
</comment>
<feature type="region of interest" description="Disordered" evidence="4">
    <location>
        <begin position="571"/>
        <end position="597"/>
    </location>
</feature>
<feature type="region of interest" description="Disordered" evidence="4">
    <location>
        <begin position="327"/>
        <end position="346"/>
    </location>
</feature>
<feature type="region of interest" description="Disordered" evidence="4">
    <location>
        <begin position="36"/>
        <end position="88"/>
    </location>
</feature>
<evidence type="ECO:0000256" key="4">
    <source>
        <dbReference type="SAM" id="MobiDB-lite"/>
    </source>
</evidence>
<accession>A0A8H6YSK4</accession>
<comment type="subcellular location">
    <subcellularLocation>
        <location evidence="3">Nucleus</location>
    </subcellularLocation>
</comment>
<evidence type="ECO:0000313" key="7">
    <source>
        <dbReference type="Proteomes" id="UP000623467"/>
    </source>
</evidence>
<sequence>MSSEPNSGNQCLPNQTKVSLSHSTMAALAALLPQPLHAPTLDDESEITRPSAPSQSLIPRATIPPYGQRKGWRPSSQEDFADGGSYPECHVAQYPLELGKKKGSSGNTLALQVDSEGNVRYDAIAHQGQRDDKIIQSQFKDLVPLLHRKDLTDEDRSMERPSEEEVQETAEKTRQALEKLVTGKIKAAQPKHVPDSVGHTAFIRYTPGQQNGENGLKQRIIKMSTVVEDPLEPPRFKHKKIPRGPPSPPPPVLRSPPRKATAAEQKEWMIPPCISNWKNNKGFTIPLDKRLAADGRGLQDVHINDNFAKFSEALFVADRHAREEVRQRSLMQQKLAQKEKASKEENLRMMAQRAREERSGLAPKPTAASQAAVRSALADYGSDSGSGSESEDSAEDEEARKIRDEMRREKRHEREREMRMNNMGQEQRAKQLARQQNRDISEKVALGLAKPTLSKESMLDSRLFNQESLSGNFADDDSYNLYDRPLFHGSTAAAAIYKARGNIPEGNEDSFGGGTDEGIGKALDNDRFGLGQPRVGFEGSADQEIREGPVQFEKDTGDVFGLNQFLDEAKTGKKRGLDTSGGGSRKRQQLEKASDRE</sequence>
<feature type="compositionally biased region" description="Pro residues" evidence="4">
    <location>
        <begin position="243"/>
        <end position="254"/>
    </location>
</feature>
<dbReference type="EMBL" id="JACAZH010000007">
    <property type="protein sequence ID" value="KAF7363814.1"/>
    <property type="molecule type" value="Genomic_DNA"/>
</dbReference>
<keyword evidence="3" id="KW-0507">mRNA processing</keyword>
<keyword evidence="3" id="KW-0539">Nucleus</keyword>
<keyword evidence="3" id="KW-0747">Spliceosome</keyword>
<feature type="compositionally biased region" description="Basic and acidic residues" evidence="4">
    <location>
        <begin position="336"/>
        <end position="346"/>
    </location>
</feature>